<dbReference type="InterPro" id="IPR008964">
    <property type="entry name" value="Invasin/intimin_cell_adhesion"/>
</dbReference>
<name>A0A5C4TFI4_9BACL</name>
<evidence type="ECO:0000256" key="1">
    <source>
        <dbReference type="SAM" id="SignalP"/>
    </source>
</evidence>
<dbReference type="SUPFAM" id="SSF49373">
    <property type="entry name" value="Invasin/intimin cell-adhesion fragments"/>
    <property type="match status" value="1"/>
</dbReference>
<dbReference type="OrthoDB" id="2621993at2"/>
<reference evidence="2 3" key="1">
    <citation type="submission" date="2019-05" db="EMBL/GenBank/DDBJ databases">
        <title>We sequenced the genome of Paenibacillus hemerocallicola KCTC 33185 for further insight into its adaptation and study the phylogeny of Paenibacillus.</title>
        <authorList>
            <person name="Narsing Rao M.P."/>
        </authorList>
    </citation>
    <scope>NUCLEOTIDE SEQUENCE [LARGE SCALE GENOMIC DNA]</scope>
    <source>
        <strain evidence="2 3">KCTC 33185</strain>
    </source>
</reference>
<sequence>MVRTWMRAILASALALALTPVAAFAYTPGQEVPIPFPKRYLPFDTPYVNFTPTGGQVLVSNAPETINENGAKRADGSEITGQYNAALYRDTVTGPFRFWASHYNKTTHKLKFWLHVKNVSGEPIRFYKTMEAYDDANVTAAASNVTKRFMNAEPNPALLATIPADGSYYFAISDADHVSIGESMVYLAEFNAVAEDDGASANVLMSHVVTTDSVNDPTPYAATATIARTNATADRSDDYRGLLAHWGRAGAVNLTLTDANPFTGLRISDLGYSGEQEKLMTRWDVLGNPVEQREVRFITPTVNKLRLAYWYTDYNVDVNITNETRYPIVHTLYGSNGSNPGFVNYQVNGAPALNYHFSTNTVVPVASTGTYRLRTMVMPSASLPLGLFFAAGSPDAVPNELAVVQAETTALQSHADQARTTVNAMADSADKTALLQRLAALQAVIAASGKMPAAEQAAAAFEQTLQQADLSIGNPKERERTLAGLRTELQKVRDLRENVQSLIVALPASDQPVVQGHIDSLAKRSARINGIVQSLQAILTEAEDPMRQGNGTLPRFKAERGATVDLGEMAADVVGTAPAIRWISFDSAIASIDPEGRLTGNRNGVVKIAAYDDLGVHYVIVVVHH</sequence>
<keyword evidence="1" id="KW-0732">Signal</keyword>
<feature type="chain" id="PRO_5022773050" description="BIG2 domain-containing protein" evidence="1">
    <location>
        <begin position="26"/>
        <end position="625"/>
    </location>
</feature>
<feature type="signal peptide" evidence="1">
    <location>
        <begin position="1"/>
        <end position="25"/>
    </location>
</feature>
<evidence type="ECO:0008006" key="4">
    <source>
        <dbReference type="Google" id="ProtNLM"/>
    </source>
</evidence>
<evidence type="ECO:0000313" key="2">
    <source>
        <dbReference type="EMBL" id="TNJ67552.1"/>
    </source>
</evidence>
<evidence type="ECO:0000313" key="3">
    <source>
        <dbReference type="Proteomes" id="UP000307943"/>
    </source>
</evidence>
<dbReference type="RefSeq" id="WP_139600838.1">
    <property type="nucleotide sequence ID" value="NZ_VDCQ01000004.1"/>
</dbReference>
<dbReference type="AlphaFoldDB" id="A0A5C4TFI4"/>
<gene>
    <name evidence="2" type="ORF">FE784_04000</name>
</gene>
<proteinExistence type="predicted"/>
<protein>
    <recommendedName>
        <fullName evidence="4">BIG2 domain-containing protein</fullName>
    </recommendedName>
</protein>
<accession>A0A5C4TFI4</accession>
<keyword evidence="3" id="KW-1185">Reference proteome</keyword>
<organism evidence="2 3">
    <name type="scientific">Paenibacillus hemerocallicola</name>
    <dbReference type="NCBI Taxonomy" id="1172614"/>
    <lineage>
        <taxon>Bacteria</taxon>
        <taxon>Bacillati</taxon>
        <taxon>Bacillota</taxon>
        <taxon>Bacilli</taxon>
        <taxon>Bacillales</taxon>
        <taxon>Paenibacillaceae</taxon>
        <taxon>Paenibacillus</taxon>
    </lineage>
</organism>
<dbReference type="Proteomes" id="UP000307943">
    <property type="component" value="Unassembled WGS sequence"/>
</dbReference>
<comment type="caution">
    <text evidence="2">The sequence shown here is derived from an EMBL/GenBank/DDBJ whole genome shotgun (WGS) entry which is preliminary data.</text>
</comment>
<dbReference type="EMBL" id="VDCQ01000004">
    <property type="protein sequence ID" value="TNJ67552.1"/>
    <property type="molecule type" value="Genomic_DNA"/>
</dbReference>